<dbReference type="Proteomes" id="UP001162480">
    <property type="component" value="Chromosome 7"/>
</dbReference>
<organism evidence="1 2">
    <name type="scientific">Octopus vulgaris</name>
    <name type="common">Common octopus</name>
    <dbReference type="NCBI Taxonomy" id="6645"/>
    <lineage>
        <taxon>Eukaryota</taxon>
        <taxon>Metazoa</taxon>
        <taxon>Spiralia</taxon>
        <taxon>Lophotrochozoa</taxon>
        <taxon>Mollusca</taxon>
        <taxon>Cephalopoda</taxon>
        <taxon>Coleoidea</taxon>
        <taxon>Octopodiformes</taxon>
        <taxon>Octopoda</taxon>
        <taxon>Incirrata</taxon>
        <taxon>Octopodidae</taxon>
        <taxon>Octopus</taxon>
    </lineage>
</organism>
<name>A0AA36B395_OCTVU</name>
<gene>
    <name evidence="1" type="ORF">OCTVUL_1B001721</name>
</gene>
<reference evidence="1" key="1">
    <citation type="submission" date="2023-08" db="EMBL/GenBank/DDBJ databases">
        <authorList>
            <person name="Alioto T."/>
            <person name="Alioto T."/>
            <person name="Gomez Garrido J."/>
        </authorList>
    </citation>
    <scope>NUCLEOTIDE SEQUENCE</scope>
</reference>
<dbReference type="EMBL" id="OX597820">
    <property type="protein sequence ID" value="CAI9726356.1"/>
    <property type="molecule type" value="Genomic_DNA"/>
</dbReference>
<sequence length="140" mass="16300">MDNIWMEKQCSDFTEQRLCGQIGAMRRKGWLTVLELGKIRKRVIENTRSQTEVNILKADDATLNDSSQQERYNVLGPKCREELKNEDKGMMEDISSIIEENLDMEINGFKTVDKNLLSGWTFKVNKILKEIKSDNINRNE</sequence>
<proteinExistence type="predicted"/>
<evidence type="ECO:0000313" key="2">
    <source>
        <dbReference type="Proteomes" id="UP001162480"/>
    </source>
</evidence>
<keyword evidence="2" id="KW-1185">Reference proteome</keyword>
<evidence type="ECO:0000313" key="1">
    <source>
        <dbReference type="EMBL" id="CAI9726356.1"/>
    </source>
</evidence>
<dbReference type="AlphaFoldDB" id="A0AA36B395"/>
<protein>
    <submittedName>
        <fullName evidence="1">Uncharacterized protein</fullName>
    </submittedName>
</protein>
<accession>A0AA36B395</accession>